<keyword evidence="1" id="KW-1133">Transmembrane helix</keyword>
<dbReference type="EMBL" id="CATOUU010000065">
    <property type="protein sequence ID" value="CAI9915171.1"/>
    <property type="molecule type" value="Genomic_DNA"/>
</dbReference>
<reference evidence="4 6" key="2">
    <citation type="submission" date="2024-07" db="EMBL/GenBank/DDBJ databases">
        <authorList>
            <person name="Akdeniz Z."/>
        </authorList>
    </citation>
    <scope>NUCLEOTIDE SEQUENCE [LARGE SCALE GENOMIC DNA]</scope>
</reference>
<evidence type="ECO:0000256" key="1">
    <source>
        <dbReference type="SAM" id="Phobius"/>
    </source>
</evidence>
<gene>
    <name evidence="3" type="ORF">HINF_LOCUS23306</name>
    <name evidence="2" type="ORF">HINF_LOCUS2816</name>
    <name evidence="4" type="ORF">HINF_LOCUS76395</name>
    <name evidence="5" type="ORF">HINF_LOCUS78465</name>
</gene>
<name>A0AA86N9H0_9EUKA</name>
<evidence type="ECO:0000313" key="6">
    <source>
        <dbReference type="Proteomes" id="UP001642409"/>
    </source>
</evidence>
<organism evidence="2">
    <name type="scientific">Hexamita inflata</name>
    <dbReference type="NCBI Taxonomy" id="28002"/>
    <lineage>
        <taxon>Eukaryota</taxon>
        <taxon>Metamonada</taxon>
        <taxon>Diplomonadida</taxon>
        <taxon>Hexamitidae</taxon>
        <taxon>Hexamitinae</taxon>
        <taxon>Hexamita</taxon>
    </lineage>
</organism>
<evidence type="ECO:0000313" key="4">
    <source>
        <dbReference type="EMBL" id="CAL6111434.1"/>
    </source>
</evidence>
<proteinExistence type="predicted"/>
<keyword evidence="1" id="KW-0812">Transmembrane</keyword>
<feature type="transmembrane region" description="Helical" evidence="1">
    <location>
        <begin position="541"/>
        <end position="560"/>
    </location>
</feature>
<keyword evidence="1" id="KW-0472">Membrane</keyword>
<evidence type="ECO:0000313" key="3">
    <source>
        <dbReference type="EMBL" id="CAI9935661.1"/>
    </source>
</evidence>
<accession>A0AA86N9H0</accession>
<dbReference type="AlphaFoldDB" id="A0AA86N9H0"/>
<dbReference type="Proteomes" id="UP001642409">
    <property type="component" value="Unassembled WGS sequence"/>
</dbReference>
<reference evidence="2" key="1">
    <citation type="submission" date="2023-06" db="EMBL/GenBank/DDBJ databases">
        <authorList>
            <person name="Kurt Z."/>
        </authorList>
    </citation>
    <scope>NUCLEOTIDE SEQUENCE</scope>
</reference>
<keyword evidence="6" id="KW-1185">Reference proteome</keyword>
<dbReference type="EMBL" id="CATOUU010000619">
    <property type="protein sequence ID" value="CAI9935661.1"/>
    <property type="molecule type" value="Genomic_DNA"/>
</dbReference>
<sequence>MQILYSVFAENTFKQCFSPASTLVGNRLTRTLTLNLLPNPLMKFIPTDNMCQVLNGKSSSAVFLLQSPLNGKVQVPSSGTGIPFTYLYNQNITISYQFSSLALYDQILDAQFGAFKILLDGEYEVQGSVADVFHTLSNQTACFSSARFTFSLIESWFSFEVEPLFCNVASFTVYFEYYSDNKWLRIPVHAVEDSNVFVKPDDYKTSNTQFLSIKRYLLDVNSASESSKYSAADRSALENLISTVTQNISTPIRLSLDYFVKSTTASITAIAEYKFSDNSMGCFSAMTPKTTINENGLIFKTGFQNSLPCLEVPSADPRYSYAQYVKEKATFVQLTALITIPARNVELSKQVSFKSFVSLYLVQFTEFSDDIKRQLIDSDEFQGAQIQLFVVLVDTNGQMLLDFSSKPIELKRTCVNQRVLHIHDSHLEVVVWMKQLERCKQRPAVTVNIKYFGMQLQNDVYQIVEQYGVTQLVNFSRKTDTVPITCENSLGDKKECQINMTRNMKTNVRDQIVYFVESASELSQIQYKVMETNNNVWKDSIIVFGVSFAILLGCILYYLFKEQQKQ</sequence>
<evidence type="ECO:0000313" key="2">
    <source>
        <dbReference type="EMBL" id="CAI9915171.1"/>
    </source>
</evidence>
<protein>
    <submittedName>
        <fullName evidence="2">Uncharacterized protein</fullName>
    </submittedName>
</protein>
<evidence type="ECO:0000313" key="5">
    <source>
        <dbReference type="EMBL" id="CAL6115078.1"/>
    </source>
</evidence>
<dbReference type="EMBL" id="CAXDID020000707">
    <property type="protein sequence ID" value="CAL6111434.1"/>
    <property type="molecule type" value="Genomic_DNA"/>
</dbReference>
<dbReference type="EMBL" id="CAXDID020000853">
    <property type="protein sequence ID" value="CAL6115078.1"/>
    <property type="molecule type" value="Genomic_DNA"/>
</dbReference>
<comment type="caution">
    <text evidence="2">The sequence shown here is derived from an EMBL/GenBank/DDBJ whole genome shotgun (WGS) entry which is preliminary data.</text>
</comment>